<evidence type="ECO:0000256" key="4">
    <source>
        <dbReference type="ARBA" id="ARBA00022827"/>
    </source>
</evidence>
<dbReference type="AlphaFoldDB" id="A0A5C8NG36"/>
<dbReference type="PANTHER" id="PTHR43706">
    <property type="entry name" value="NADH DEHYDROGENASE"/>
    <property type="match status" value="1"/>
</dbReference>
<feature type="transmembrane region" description="Helical" evidence="10">
    <location>
        <begin position="374"/>
        <end position="391"/>
    </location>
</feature>
<dbReference type="InterPro" id="IPR023753">
    <property type="entry name" value="FAD/NAD-binding_dom"/>
</dbReference>
<evidence type="ECO:0000256" key="3">
    <source>
        <dbReference type="ARBA" id="ARBA00022630"/>
    </source>
</evidence>
<evidence type="ECO:0000256" key="8">
    <source>
        <dbReference type="ARBA" id="ARBA00047599"/>
    </source>
</evidence>
<evidence type="ECO:0000256" key="5">
    <source>
        <dbReference type="ARBA" id="ARBA00022946"/>
    </source>
</evidence>
<feature type="domain" description="External alternative NADH-ubiquinone oxidoreductase-like C-terminal" evidence="12">
    <location>
        <begin position="350"/>
        <end position="407"/>
    </location>
</feature>
<evidence type="ECO:0000259" key="11">
    <source>
        <dbReference type="Pfam" id="PF07992"/>
    </source>
</evidence>
<gene>
    <name evidence="13" type="ORF">FHP06_12365</name>
</gene>
<evidence type="ECO:0000259" key="12">
    <source>
        <dbReference type="Pfam" id="PF22366"/>
    </source>
</evidence>
<keyword evidence="14" id="KW-1185">Reference proteome</keyword>
<dbReference type="Proteomes" id="UP000321571">
    <property type="component" value="Unassembled WGS sequence"/>
</dbReference>
<dbReference type="GO" id="GO:0050136">
    <property type="term" value="F:NADH dehydrogenase (quinone) (non-electrogenic) activity"/>
    <property type="evidence" value="ECO:0007669"/>
    <property type="project" value="UniProtKB-EC"/>
</dbReference>
<keyword evidence="6" id="KW-0560">Oxidoreductase</keyword>
<keyword evidence="4" id="KW-0274">FAD</keyword>
<protein>
    <recommendedName>
        <fullName evidence="2">NADH:ubiquinone reductase (non-electrogenic)</fullName>
        <ecNumber evidence="2">1.6.5.9</ecNumber>
    </recommendedName>
</protein>
<comment type="similarity">
    <text evidence="1">Belongs to the NADH dehydrogenase family.</text>
</comment>
<name>A0A5C8NG36_9ACTN</name>
<evidence type="ECO:0000256" key="6">
    <source>
        <dbReference type="ARBA" id="ARBA00023002"/>
    </source>
</evidence>
<keyword evidence="10" id="KW-0472">Membrane</keyword>
<evidence type="ECO:0000313" key="13">
    <source>
        <dbReference type="EMBL" id="TXL57580.1"/>
    </source>
</evidence>
<dbReference type="Pfam" id="PF07992">
    <property type="entry name" value="Pyr_redox_2"/>
    <property type="match status" value="1"/>
</dbReference>
<accession>A0A5C8NG36</accession>
<evidence type="ECO:0000256" key="7">
    <source>
        <dbReference type="ARBA" id="ARBA00023027"/>
    </source>
</evidence>
<sequence length="476" mass="52509">MTTPTPVPAKRPHVVVVGGGFGGIAAVRKLKRADVDVTLIDRHTYNTFNPLLYQVATASLNPGDITWFLRAIRAKQSNVRFLKGTVTAMDHDTQTVHLEGGVEVRYDYLVIAVGVTTNFFGVPGAEEFAMPLYKRSQALAVRDKMFANLENAAINGQRRDLRIVVVGGGATGVETAGAFAELRNLDMPTTYPELDRKRVHITLVEMLPHVLGPFAPRLREYAKKSLIKRDVDLRLETAVKEVREDGVVIEREGKEEFLPAGIVVWASGVTAHSTLGDWNIPQGRGGRIETDEQRRVKGLKNVFAIGDVSLGPEQLPQLAQPAIQGGKYVAKLIKAEQKGRTVKAFRYRDKGTMATIGRASAVAEIKFMPKMTGFFAWIIWVGLHIVTLLGNRNRFATLTNLTAKYLTRNSHNAIVGETPPVIPVEPLVIEPLARDDDKRKRPATPREEWGKRAAELDQEYAKAQVSRGPSSGDDEP</sequence>
<dbReference type="RefSeq" id="WP_147687105.1">
    <property type="nucleotide sequence ID" value="NZ_VDUX01000006.1"/>
</dbReference>
<dbReference type="EC" id="1.6.5.9" evidence="2"/>
<dbReference type="PANTHER" id="PTHR43706:SF47">
    <property type="entry name" value="EXTERNAL NADH-UBIQUINONE OXIDOREDUCTASE 1, MITOCHONDRIAL-RELATED"/>
    <property type="match status" value="1"/>
</dbReference>
<proteinExistence type="inferred from homology"/>
<dbReference type="SUPFAM" id="SSF51905">
    <property type="entry name" value="FAD/NAD(P)-binding domain"/>
    <property type="match status" value="1"/>
</dbReference>
<comment type="catalytic activity">
    <reaction evidence="8">
        <text>a quinone + NADH + H(+) = a quinol + NAD(+)</text>
        <dbReference type="Rhea" id="RHEA:46160"/>
        <dbReference type="ChEBI" id="CHEBI:15378"/>
        <dbReference type="ChEBI" id="CHEBI:24646"/>
        <dbReference type="ChEBI" id="CHEBI:57540"/>
        <dbReference type="ChEBI" id="CHEBI:57945"/>
        <dbReference type="ChEBI" id="CHEBI:132124"/>
        <dbReference type="EC" id="1.6.5.9"/>
    </reaction>
</comment>
<feature type="region of interest" description="Disordered" evidence="9">
    <location>
        <begin position="433"/>
        <end position="453"/>
    </location>
</feature>
<keyword evidence="10" id="KW-1133">Transmembrane helix</keyword>
<dbReference type="InterPro" id="IPR045024">
    <property type="entry name" value="NDH-2"/>
</dbReference>
<keyword evidence="7" id="KW-0520">NAD</keyword>
<dbReference type="PRINTS" id="PR00411">
    <property type="entry name" value="PNDRDTASEI"/>
</dbReference>
<evidence type="ECO:0000256" key="2">
    <source>
        <dbReference type="ARBA" id="ARBA00012637"/>
    </source>
</evidence>
<dbReference type="EMBL" id="VDUX01000006">
    <property type="protein sequence ID" value="TXL57580.1"/>
    <property type="molecule type" value="Genomic_DNA"/>
</dbReference>
<keyword evidence="5" id="KW-0809">Transit peptide</keyword>
<dbReference type="Gene3D" id="3.50.50.100">
    <property type="match status" value="1"/>
</dbReference>
<evidence type="ECO:0000313" key="14">
    <source>
        <dbReference type="Proteomes" id="UP000321571"/>
    </source>
</evidence>
<evidence type="ECO:0000256" key="9">
    <source>
        <dbReference type="SAM" id="MobiDB-lite"/>
    </source>
</evidence>
<keyword evidence="3" id="KW-0285">Flavoprotein</keyword>
<dbReference type="Pfam" id="PF22366">
    <property type="entry name" value="NDH2_C"/>
    <property type="match status" value="1"/>
</dbReference>
<evidence type="ECO:0000256" key="1">
    <source>
        <dbReference type="ARBA" id="ARBA00005272"/>
    </source>
</evidence>
<dbReference type="PRINTS" id="PR00368">
    <property type="entry name" value="FADPNR"/>
</dbReference>
<reference evidence="13 14" key="1">
    <citation type="submission" date="2019-06" db="EMBL/GenBank/DDBJ databases">
        <title>Aeromicrobium sp. nov., isolated from a maize field.</title>
        <authorList>
            <person name="Lin S.-Y."/>
            <person name="Tsai C.-F."/>
            <person name="Young C.-C."/>
        </authorList>
    </citation>
    <scope>NUCLEOTIDE SEQUENCE [LARGE SCALE GENOMIC DNA]</scope>
    <source>
        <strain evidence="13 14">CC-CFT486</strain>
    </source>
</reference>
<dbReference type="InterPro" id="IPR036188">
    <property type="entry name" value="FAD/NAD-bd_sf"/>
</dbReference>
<keyword evidence="10" id="KW-0812">Transmembrane</keyword>
<dbReference type="InterPro" id="IPR054585">
    <property type="entry name" value="NDH2-like_C"/>
</dbReference>
<dbReference type="OrthoDB" id="9781621at2"/>
<evidence type="ECO:0000256" key="10">
    <source>
        <dbReference type="SAM" id="Phobius"/>
    </source>
</evidence>
<feature type="domain" description="FAD/NAD(P)-binding" evidence="11">
    <location>
        <begin position="13"/>
        <end position="326"/>
    </location>
</feature>
<organism evidence="13 14">
    <name type="scientific">Aeromicrobium terrae</name>
    <dbReference type="NCBI Taxonomy" id="2498846"/>
    <lineage>
        <taxon>Bacteria</taxon>
        <taxon>Bacillati</taxon>
        <taxon>Actinomycetota</taxon>
        <taxon>Actinomycetes</taxon>
        <taxon>Propionibacteriales</taxon>
        <taxon>Nocardioidaceae</taxon>
        <taxon>Aeromicrobium</taxon>
    </lineage>
</organism>
<comment type="caution">
    <text evidence="13">The sequence shown here is derived from an EMBL/GenBank/DDBJ whole genome shotgun (WGS) entry which is preliminary data.</text>
</comment>